<organism evidence="4 5">
    <name type="scientific">Metabacillus flavus</name>
    <dbReference type="NCBI Taxonomy" id="2823519"/>
    <lineage>
        <taxon>Bacteria</taxon>
        <taxon>Bacillati</taxon>
        <taxon>Bacillota</taxon>
        <taxon>Bacilli</taxon>
        <taxon>Bacillales</taxon>
        <taxon>Bacillaceae</taxon>
        <taxon>Metabacillus</taxon>
    </lineage>
</organism>
<evidence type="ECO:0000256" key="1">
    <source>
        <dbReference type="SAM" id="MobiDB-lite"/>
    </source>
</evidence>
<dbReference type="Proteomes" id="UP000682403">
    <property type="component" value="Unassembled WGS sequence"/>
</dbReference>
<evidence type="ECO:0000313" key="4">
    <source>
        <dbReference type="EMBL" id="MBS2969788.1"/>
    </source>
</evidence>
<dbReference type="Pfam" id="PF07423">
    <property type="entry name" value="DUF1510"/>
    <property type="match status" value="1"/>
</dbReference>
<keyword evidence="5" id="KW-1185">Reference proteome</keyword>
<gene>
    <name evidence="4" type="ORF">J9317_13530</name>
</gene>
<feature type="compositionally biased region" description="Low complexity" evidence="1">
    <location>
        <begin position="47"/>
        <end position="60"/>
    </location>
</feature>
<name>A0ABS5LGT6_9BACI</name>
<evidence type="ECO:0000256" key="2">
    <source>
        <dbReference type="SAM" id="Phobius"/>
    </source>
</evidence>
<feature type="transmembrane region" description="Helical" evidence="2">
    <location>
        <begin position="20"/>
        <end position="39"/>
    </location>
</feature>
<evidence type="ECO:0000259" key="3">
    <source>
        <dbReference type="Pfam" id="PF07423"/>
    </source>
</evidence>
<sequence>MMNRTRYGNRDKRRKTNVVLNVMIAVVLILIAAVGYQLITGGEKKQTSSSKISDQQSQSEETSEETASEQTDKEDTESQNTSGDEASKEESKPADDKKQNEEDKAAEADKESKSSEWEPVGTEQKGEHTTVYDKGSADWKEMTRAMSVATGIPEDNMTIWFIGNNGSPNDAKGTVSAKNSDEKYEVTLQFIENEGWKPLTVEQK</sequence>
<feature type="region of interest" description="Disordered" evidence="1">
    <location>
        <begin position="42"/>
        <end position="136"/>
    </location>
</feature>
<feature type="compositionally biased region" description="Basic and acidic residues" evidence="1">
    <location>
        <begin position="124"/>
        <end position="136"/>
    </location>
</feature>
<accession>A0ABS5LGT6</accession>
<dbReference type="InterPro" id="IPR009988">
    <property type="entry name" value="DUF1510"/>
</dbReference>
<keyword evidence="2" id="KW-1133">Transmembrane helix</keyword>
<keyword evidence="2" id="KW-0812">Transmembrane</keyword>
<feature type="compositionally biased region" description="Acidic residues" evidence="1">
    <location>
        <begin position="61"/>
        <end position="77"/>
    </location>
</feature>
<comment type="caution">
    <text evidence="4">The sequence shown here is derived from an EMBL/GenBank/DDBJ whole genome shotgun (WGS) entry which is preliminary data.</text>
</comment>
<evidence type="ECO:0000313" key="5">
    <source>
        <dbReference type="Proteomes" id="UP000682403"/>
    </source>
</evidence>
<dbReference type="RefSeq" id="WP_211559422.1">
    <property type="nucleotide sequence ID" value="NZ_JAGVRK010000001.1"/>
</dbReference>
<reference evidence="4 5" key="1">
    <citation type="submission" date="2021-04" db="EMBL/GenBank/DDBJ databases">
        <title>Metabacillus sp. strain KIGAM252 whole genome sequence.</title>
        <authorList>
            <person name="Seo M.-J."/>
            <person name="Cho E.-S."/>
            <person name="Hwang C.Y."/>
            <person name="Yoon D.J."/>
        </authorList>
    </citation>
    <scope>NUCLEOTIDE SEQUENCE [LARGE SCALE GENOMIC DNA]</scope>
    <source>
        <strain evidence="4 5">KIGAM252</strain>
    </source>
</reference>
<keyword evidence="2" id="KW-0472">Membrane</keyword>
<dbReference type="EMBL" id="JAGVRK010000001">
    <property type="protein sequence ID" value="MBS2969788.1"/>
    <property type="molecule type" value="Genomic_DNA"/>
</dbReference>
<protein>
    <submittedName>
        <fullName evidence="4">YrrS family protein</fullName>
    </submittedName>
</protein>
<feature type="compositionally biased region" description="Basic and acidic residues" evidence="1">
    <location>
        <begin position="85"/>
        <end position="116"/>
    </location>
</feature>
<feature type="domain" description="DUF1510" evidence="3">
    <location>
        <begin position="114"/>
        <end position="203"/>
    </location>
</feature>
<proteinExistence type="predicted"/>